<dbReference type="EMBL" id="BMNW01000008">
    <property type="protein sequence ID" value="GGM20915.1"/>
    <property type="molecule type" value="Genomic_DNA"/>
</dbReference>
<dbReference type="PROSITE" id="PS00409">
    <property type="entry name" value="PROKAR_NTER_METHYL"/>
    <property type="match status" value="1"/>
</dbReference>
<dbReference type="SUPFAM" id="SSF54523">
    <property type="entry name" value="Pili subunits"/>
    <property type="match status" value="1"/>
</dbReference>
<feature type="transmembrane region" description="Helical" evidence="11">
    <location>
        <begin position="32"/>
        <end position="55"/>
    </location>
</feature>
<evidence type="ECO:0000256" key="9">
    <source>
        <dbReference type="ARBA" id="ARBA00025772"/>
    </source>
</evidence>
<keyword evidence="3" id="KW-1003">Cell membrane</keyword>
<feature type="domain" description="General secretion pathway GspH" evidence="12">
    <location>
        <begin position="68"/>
        <end position="161"/>
    </location>
</feature>
<evidence type="ECO:0000256" key="1">
    <source>
        <dbReference type="ARBA" id="ARBA00004377"/>
    </source>
</evidence>
<keyword evidence="4" id="KW-0488">Methylation</keyword>
<evidence type="ECO:0000256" key="4">
    <source>
        <dbReference type="ARBA" id="ARBA00022481"/>
    </source>
</evidence>
<dbReference type="InterPro" id="IPR045584">
    <property type="entry name" value="Pilin-like"/>
</dbReference>
<dbReference type="Gene3D" id="3.30.700.10">
    <property type="entry name" value="Glycoprotein, Type 4 Pilin"/>
    <property type="match status" value="1"/>
</dbReference>
<dbReference type="RefSeq" id="WP_188867399.1">
    <property type="nucleotide sequence ID" value="NZ_BMNW01000008.1"/>
</dbReference>
<gene>
    <name evidence="13" type="primary">xpsH</name>
    <name evidence="13" type="ORF">GCM10009425_34860</name>
</gene>
<evidence type="ECO:0000256" key="6">
    <source>
        <dbReference type="ARBA" id="ARBA00022692"/>
    </source>
</evidence>
<evidence type="ECO:0000256" key="11">
    <source>
        <dbReference type="SAM" id="Phobius"/>
    </source>
</evidence>
<dbReference type="NCBIfam" id="TIGR02532">
    <property type="entry name" value="IV_pilin_GFxxxE"/>
    <property type="match status" value="1"/>
</dbReference>
<keyword evidence="8 11" id="KW-0472">Membrane</keyword>
<evidence type="ECO:0000313" key="13">
    <source>
        <dbReference type="EMBL" id="GGM20915.1"/>
    </source>
</evidence>
<dbReference type="InterPro" id="IPR022346">
    <property type="entry name" value="T2SS_GspH"/>
</dbReference>
<evidence type="ECO:0000259" key="12">
    <source>
        <dbReference type="Pfam" id="PF12019"/>
    </source>
</evidence>
<evidence type="ECO:0000256" key="8">
    <source>
        <dbReference type="ARBA" id="ARBA00023136"/>
    </source>
</evidence>
<sequence>MPRQPSCRRVFRTVSSGTVKPRVQVQAQQRGFTLLELIVVVILIAIGLTLVSFGVTRGLDSARAREAGRDLTLALRAVRTQAITTGQTATLNFDLANQRYQRPGQNPQTLPKGMRMRVTTAADLSTGRKTAIAFFPDGSSTGGNVRLEKDGRAWRVDIAWLTGTVKWQEVIP</sequence>
<comment type="caution">
    <text evidence="13">The sequence shown here is derived from an EMBL/GenBank/DDBJ whole genome shotgun (WGS) entry which is preliminary data.</text>
</comment>
<protein>
    <recommendedName>
        <fullName evidence="2">Type II secretion system protein H</fullName>
    </recommendedName>
    <alternativeName>
        <fullName evidence="10">General secretion pathway protein H</fullName>
    </alternativeName>
</protein>
<dbReference type="InterPro" id="IPR012902">
    <property type="entry name" value="N_methyl_site"/>
</dbReference>
<evidence type="ECO:0000256" key="7">
    <source>
        <dbReference type="ARBA" id="ARBA00022989"/>
    </source>
</evidence>
<dbReference type="Pfam" id="PF12019">
    <property type="entry name" value="GspH"/>
    <property type="match status" value="1"/>
</dbReference>
<evidence type="ECO:0000256" key="2">
    <source>
        <dbReference type="ARBA" id="ARBA00021549"/>
    </source>
</evidence>
<reference evidence="14" key="1">
    <citation type="journal article" date="2019" name="Int. J. Syst. Evol. Microbiol.">
        <title>The Global Catalogue of Microorganisms (GCM) 10K type strain sequencing project: providing services to taxonomists for standard genome sequencing and annotation.</title>
        <authorList>
            <consortium name="The Broad Institute Genomics Platform"/>
            <consortium name="The Broad Institute Genome Sequencing Center for Infectious Disease"/>
            <person name="Wu L."/>
            <person name="Ma J."/>
        </authorList>
    </citation>
    <scope>NUCLEOTIDE SEQUENCE [LARGE SCALE GENOMIC DNA]</scope>
    <source>
        <strain evidence="14">JCM 13501</strain>
    </source>
</reference>
<dbReference type="Proteomes" id="UP000616499">
    <property type="component" value="Unassembled WGS sequence"/>
</dbReference>
<dbReference type="Pfam" id="PF07963">
    <property type="entry name" value="N_methyl"/>
    <property type="match status" value="1"/>
</dbReference>
<evidence type="ECO:0000256" key="5">
    <source>
        <dbReference type="ARBA" id="ARBA00022519"/>
    </source>
</evidence>
<evidence type="ECO:0000256" key="10">
    <source>
        <dbReference type="ARBA" id="ARBA00030775"/>
    </source>
</evidence>
<keyword evidence="5" id="KW-0997">Cell inner membrane</keyword>
<keyword evidence="6 11" id="KW-0812">Transmembrane</keyword>
<comment type="similarity">
    <text evidence="9">Belongs to the GSP H family.</text>
</comment>
<keyword evidence="7 11" id="KW-1133">Transmembrane helix</keyword>
<accession>A0ABQ2GZ34</accession>
<organism evidence="13 14">
    <name type="scientific">Pseudomonas asuensis</name>
    <dbReference type="NCBI Taxonomy" id="1825787"/>
    <lineage>
        <taxon>Bacteria</taxon>
        <taxon>Pseudomonadati</taxon>
        <taxon>Pseudomonadota</taxon>
        <taxon>Gammaproteobacteria</taxon>
        <taxon>Pseudomonadales</taxon>
        <taxon>Pseudomonadaceae</taxon>
        <taxon>Pseudomonas</taxon>
    </lineage>
</organism>
<keyword evidence="14" id="KW-1185">Reference proteome</keyword>
<evidence type="ECO:0000313" key="14">
    <source>
        <dbReference type="Proteomes" id="UP000616499"/>
    </source>
</evidence>
<proteinExistence type="inferred from homology"/>
<name>A0ABQ2GZ34_9PSED</name>
<evidence type="ECO:0000256" key="3">
    <source>
        <dbReference type="ARBA" id="ARBA00022475"/>
    </source>
</evidence>
<comment type="subcellular location">
    <subcellularLocation>
        <location evidence="1">Cell inner membrane</location>
        <topology evidence="1">Single-pass membrane protein</topology>
    </subcellularLocation>
</comment>